<dbReference type="PhylomeDB" id="A0A0G4H2N0"/>
<dbReference type="AlphaFoldDB" id="A0A0G4H2N0"/>
<dbReference type="SUPFAM" id="SSF52833">
    <property type="entry name" value="Thioredoxin-like"/>
    <property type="match status" value="1"/>
</dbReference>
<feature type="signal peptide" evidence="1">
    <location>
        <begin position="1"/>
        <end position="19"/>
    </location>
</feature>
<evidence type="ECO:0008006" key="5">
    <source>
        <dbReference type="Google" id="ProtNLM"/>
    </source>
</evidence>
<accession>A0A0G4H2N0</accession>
<dbReference type="EMBL" id="CDMZ01001802">
    <property type="protein sequence ID" value="CEM37757.1"/>
    <property type="molecule type" value="Genomic_DNA"/>
</dbReference>
<keyword evidence="1" id="KW-0732">Signal</keyword>
<evidence type="ECO:0000259" key="3">
    <source>
        <dbReference type="Pfam" id="PF13417"/>
    </source>
</evidence>
<dbReference type="Pfam" id="PF04399">
    <property type="entry name" value="Glutaredoxin2_C"/>
    <property type="match status" value="1"/>
</dbReference>
<dbReference type="InterPro" id="IPR004045">
    <property type="entry name" value="Glutathione_S-Trfase_N"/>
</dbReference>
<dbReference type="Pfam" id="PF13417">
    <property type="entry name" value="GST_N_3"/>
    <property type="match status" value="1"/>
</dbReference>
<evidence type="ECO:0000256" key="1">
    <source>
        <dbReference type="SAM" id="SignalP"/>
    </source>
</evidence>
<dbReference type="NCBIfam" id="NF007702">
    <property type="entry name" value="PRK10387.1"/>
    <property type="match status" value="1"/>
</dbReference>
<dbReference type="InterPro" id="IPR036282">
    <property type="entry name" value="Glutathione-S-Trfase_C_sf"/>
</dbReference>
<feature type="chain" id="PRO_5005191504" description="GST N-terminal domain-containing protein" evidence="1">
    <location>
        <begin position="20"/>
        <end position="285"/>
    </location>
</feature>
<gene>
    <name evidence="4" type="ORF">Cvel_24405.t1.CR1</name>
</gene>
<reference evidence="4" key="1">
    <citation type="submission" date="2014-11" db="EMBL/GenBank/DDBJ databases">
        <authorList>
            <person name="Otto D Thomas"/>
            <person name="Naeem Raeece"/>
        </authorList>
    </citation>
    <scope>NUCLEOTIDE SEQUENCE</scope>
</reference>
<proteinExistence type="predicted"/>
<feature type="domain" description="GST N-terminal" evidence="3">
    <location>
        <begin position="59"/>
        <end position="133"/>
    </location>
</feature>
<evidence type="ECO:0000313" key="4">
    <source>
        <dbReference type="EMBL" id="CEM37757.1"/>
    </source>
</evidence>
<dbReference type="Gene3D" id="1.20.1050.10">
    <property type="match status" value="1"/>
</dbReference>
<dbReference type="InterPro" id="IPR036249">
    <property type="entry name" value="Thioredoxin-like_sf"/>
</dbReference>
<dbReference type="PROSITE" id="PS00195">
    <property type="entry name" value="GLUTAREDOXIN_1"/>
    <property type="match status" value="1"/>
</dbReference>
<dbReference type="VEuPathDB" id="CryptoDB:Cvel_24405"/>
<dbReference type="SUPFAM" id="SSF47616">
    <property type="entry name" value="GST C-terminal domain-like"/>
    <property type="match status" value="1"/>
</dbReference>
<sequence length="285" mass="31942">MGQMGAFWGLLALSCAVDASGFLAGLQQRLRTRKAESPSRLAAVVPDDRIVPPGPLPQLYVYDHCPFCVRARIIFGLKKIKHELIWLANDEVDIPTRLVGKKMVPILVWTDPQDPQKITAMPESMDIVRRVDGDAKMGAGGPVLKETGASEEFISAMNEVTAASRRLTRPRFAGSALLPEFSFDAARRTYTERHPLDAPSSYDENFKRSSEYIPQLEKALQKLDPLLHSEEEAVEGGPSYTDVDLFPRLRGCTIVKGVKWPQRVRAYVDKWSEKTDIPLYDRIAF</sequence>
<organism evidence="4">
    <name type="scientific">Chromera velia CCMP2878</name>
    <dbReference type="NCBI Taxonomy" id="1169474"/>
    <lineage>
        <taxon>Eukaryota</taxon>
        <taxon>Sar</taxon>
        <taxon>Alveolata</taxon>
        <taxon>Colpodellida</taxon>
        <taxon>Chromeraceae</taxon>
        <taxon>Chromera</taxon>
    </lineage>
</organism>
<dbReference type="Gene3D" id="3.40.30.10">
    <property type="entry name" value="Glutaredoxin"/>
    <property type="match status" value="1"/>
</dbReference>
<feature type="domain" description="Glutaredoxin 2 C-terminal" evidence="2">
    <location>
        <begin position="157"/>
        <end position="284"/>
    </location>
</feature>
<evidence type="ECO:0000259" key="2">
    <source>
        <dbReference type="Pfam" id="PF04399"/>
    </source>
</evidence>
<dbReference type="InterPro" id="IPR011767">
    <property type="entry name" value="GLR_AS"/>
</dbReference>
<protein>
    <recommendedName>
        <fullName evidence="5">GST N-terminal domain-containing protein</fullName>
    </recommendedName>
</protein>
<name>A0A0G4H2N0_9ALVE</name>
<dbReference type="InterPro" id="IPR007494">
    <property type="entry name" value="Glutaredoxin2_C"/>
</dbReference>